<dbReference type="AlphaFoldDB" id="A0A672PZP6"/>
<organism evidence="10 11">
    <name type="scientific">Sinocyclocheilus grahami</name>
    <name type="common">Dianchi golden-line fish</name>
    <name type="synonym">Barbus grahami</name>
    <dbReference type="NCBI Taxonomy" id="75366"/>
    <lineage>
        <taxon>Eukaryota</taxon>
        <taxon>Metazoa</taxon>
        <taxon>Chordata</taxon>
        <taxon>Craniata</taxon>
        <taxon>Vertebrata</taxon>
        <taxon>Euteleostomi</taxon>
        <taxon>Actinopterygii</taxon>
        <taxon>Neopterygii</taxon>
        <taxon>Teleostei</taxon>
        <taxon>Ostariophysi</taxon>
        <taxon>Cypriniformes</taxon>
        <taxon>Cyprinidae</taxon>
        <taxon>Cyprininae</taxon>
        <taxon>Sinocyclocheilus</taxon>
    </lineage>
</organism>
<accession>A0A672PZP6</accession>
<evidence type="ECO:0000256" key="4">
    <source>
        <dbReference type="ARBA" id="ARBA00022989"/>
    </source>
</evidence>
<dbReference type="Proteomes" id="UP000472262">
    <property type="component" value="Unassembled WGS sequence"/>
</dbReference>
<evidence type="ECO:0000256" key="7">
    <source>
        <dbReference type="ARBA" id="ARBA00023180"/>
    </source>
</evidence>
<evidence type="ECO:0000313" key="11">
    <source>
        <dbReference type="Proteomes" id="UP000472262"/>
    </source>
</evidence>
<sequence>SSLILLILFFFPLDYTYWNDTDLYRCEIEILFPPPYLRTVGNGTIVYIQGKR</sequence>
<keyword evidence="11" id="KW-1185">Reference proteome</keyword>
<dbReference type="InterPro" id="IPR040216">
    <property type="entry name" value="CTLA4/CD28"/>
</dbReference>
<feature type="chain" id="PRO_5025665866" evidence="9">
    <location>
        <begin position="19"/>
        <end position="52"/>
    </location>
</feature>
<evidence type="ECO:0000256" key="9">
    <source>
        <dbReference type="SAM" id="SignalP"/>
    </source>
</evidence>
<name>A0A672PZP6_SINGR</name>
<dbReference type="InterPro" id="IPR013783">
    <property type="entry name" value="Ig-like_fold"/>
</dbReference>
<keyword evidence="3 9" id="KW-0732">Signal</keyword>
<dbReference type="Gene3D" id="2.60.40.10">
    <property type="entry name" value="Immunoglobulins"/>
    <property type="match status" value="1"/>
</dbReference>
<evidence type="ECO:0000256" key="1">
    <source>
        <dbReference type="ARBA" id="ARBA00004479"/>
    </source>
</evidence>
<keyword evidence="2" id="KW-0812">Transmembrane</keyword>
<dbReference type="GO" id="GO:0042129">
    <property type="term" value="P:regulation of T cell proliferation"/>
    <property type="evidence" value="ECO:0007669"/>
    <property type="project" value="InterPro"/>
</dbReference>
<evidence type="ECO:0000313" key="10">
    <source>
        <dbReference type="Ensembl" id="ENSSGRP00000068903.1"/>
    </source>
</evidence>
<dbReference type="GO" id="GO:0050852">
    <property type="term" value="P:T cell receptor signaling pathway"/>
    <property type="evidence" value="ECO:0007669"/>
    <property type="project" value="TreeGrafter"/>
</dbReference>
<evidence type="ECO:0000256" key="5">
    <source>
        <dbReference type="ARBA" id="ARBA00023136"/>
    </source>
</evidence>
<comment type="subcellular location">
    <subcellularLocation>
        <location evidence="1">Membrane</location>
        <topology evidence="1">Single-pass type I membrane protein</topology>
    </subcellularLocation>
</comment>
<evidence type="ECO:0000256" key="2">
    <source>
        <dbReference type="ARBA" id="ARBA00022692"/>
    </source>
</evidence>
<reference evidence="10" key="2">
    <citation type="submission" date="2025-09" db="UniProtKB">
        <authorList>
            <consortium name="Ensembl"/>
        </authorList>
    </citation>
    <scope>IDENTIFICATION</scope>
</reference>
<feature type="signal peptide" evidence="9">
    <location>
        <begin position="1"/>
        <end position="18"/>
    </location>
</feature>
<keyword evidence="7" id="KW-0325">Glycoprotein</keyword>
<protein>
    <submittedName>
        <fullName evidence="10">Uncharacterized protein</fullName>
    </submittedName>
</protein>
<reference evidence="10" key="1">
    <citation type="submission" date="2025-08" db="UniProtKB">
        <authorList>
            <consortium name="Ensembl"/>
        </authorList>
    </citation>
    <scope>IDENTIFICATION</scope>
</reference>
<dbReference type="Ensembl" id="ENSSGRT00000073424.1">
    <property type="protein sequence ID" value="ENSSGRP00000068903.1"/>
    <property type="gene ID" value="ENSSGRG00000035275.1"/>
</dbReference>
<dbReference type="GO" id="GO:0009897">
    <property type="term" value="C:external side of plasma membrane"/>
    <property type="evidence" value="ECO:0007669"/>
    <property type="project" value="TreeGrafter"/>
</dbReference>
<dbReference type="PANTHER" id="PTHR11494">
    <property type="entry name" value="CYTOTOXIC T-LYMPHOCYTE PROTEIN"/>
    <property type="match status" value="1"/>
</dbReference>
<keyword evidence="5" id="KW-0472">Membrane</keyword>
<keyword evidence="4" id="KW-1133">Transmembrane helix</keyword>
<keyword evidence="6" id="KW-1015">Disulfide bond</keyword>
<keyword evidence="8" id="KW-0393">Immunoglobulin domain</keyword>
<proteinExistence type="predicted"/>
<dbReference type="InParanoid" id="A0A672PZP6"/>
<evidence type="ECO:0000256" key="6">
    <source>
        <dbReference type="ARBA" id="ARBA00023157"/>
    </source>
</evidence>
<dbReference type="PANTHER" id="PTHR11494:SF8">
    <property type="entry name" value="CYTOTOXIC T-LYMPHOCYTE PROTEIN 4"/>
    <property type="match status" value="1"/>
</dbReference>
<evidence type="ECO:0000256" key="3">
    <source>
        <dbReference type="ARBA" id="ARBA00022729"/>
    </source>
</evidence>
<evidence type="ECO:0000256" key="8">
    <source>
        <dbReference type="ARBA" id="ARBA00023319"/>
    </source>
</evidence>